<dbReference type="Gene3D" id="3.40.50.12780">
    <property type="entry name" value="N-terminal domain of ligase-like"/>
    <property type="match status" value="1"/>
</dbReference>
<dbReference type="CDD" id="cd05907">
    <property type="entry name" value="VL_LC_FACS_like"/>
    <property type="match status" value="1"/>
</dbReference>
<dbReference type="RefSeq" id="WP_371438119.1">
    <property type="nucleotide sequence ID" value="NZ_JBHSRS010000083.1"/>
</dbReference>
<comment type="catalytic activity">
    <reaction evidence="4">
        <text>a long-chain fatty acid + ATP + CoA = a long-chain fatty acyl-CoA + AMP + diphosphate</text>
        <dbReference type="Rhea" id="RHEA:15421"/>
        <dbReference type="ChEBI" id="CHEBI:30616"/>
        <dbReference type="ChEBI" id="CHEBI:33019"/>
        <dbReference type="ChEBI" id="CHEBI:57287"/>
        <dbReference type="ChEBI" id="CHEBI:57560"/>
        <dbReference type="ChEBI" id="CHEBI:83139"/>
        <dbReference type="ChEBI" id="CHEBI:456215"/>
        <dbReference type="EC" id="6.2.1.3"/>
    </reaction>
    <physiologicalReaction direction="left-to-right" evidence="4">
        <dbReference type="Rhea" id="RHEA:15422"/>
    </physiologicalReaction>
</comment>
<proteinExistence type="predicted"/>
<reference evidence="7" key="1">
    <citation type="journal article" date="2019" name="Int. J. Syst. Evol. Microbiol.">
        <title>The Global Catalogue of Microorganisms (GCM) 10K type strain sequencing project: providing services to taxonomists for standard genome sequencing and annotation.</title>
        <authorList>
            <consortium name="The Broad Institute Genomics Platform"/>
            <consortium name="The Broad Institute Genome Sequencing Center for Infectious Disease"/>
            <person name="Wu L."/>
            <person name="Ma J."/>
        </authorList>
    </citation>
    <scope>NUCLEOTIDE SEQUENCE [LARGE SCALE GENOMIC DNA]</scope>
    <source>
        <strain evidence="7">CCUG 39402</strain>
    </source>
</reference>
<dbReference type="PANTHER" id="PTHR43272">
    <property type="entry name" value="LONG-CHAIN-FATTY-ACID--COA LIGASE"/>
    <property type="match status" value="1"/>
</dbReference>
<protein>
    <submittedName>
        <fullName evidence="6">Long-chain fatty acid--CoA ligase</fullName>
    </submittedName>
</protein>
<feature type="domain" description="AMP-dependent synthetase/ligase" evidence="5">
    <location>
        <begin position="16"/>
        <end position="439"/>
    </location>
</feature>
<dbReference type="EMBL" id="JBHSRS010000083">
    <property type="protein sequence ID" value="MFC6283493.1"/>
    <property type="molecule type" value="Genomic_DNA"/>
</dbReference>
<evidence type="ECO:0000256" key="1">
    <source>
        <dbReference type="ARBA" id="ARBA00022598"/>
    </source>
</evidence>
<dbReference type="Proteomes" id="UP001596270">
    <property type="component" value="Unassembled WGS sequence"/>
</dbReference>
<dbReference type="SUPFAM" id="SSF56801">
    <property type="entry name" value="Acetyl-CoA synthetase-like"/>
    <property type="match status" value="1"/>
</dbReference>
<keyword evidence="2" id="KW-0276">Fatty acid metabolism</keyword>
<keyword evidence="1 6" id="KW-0436">Ligase</keyword>
<dbReference type="InterPro" id="IPR020845">
    <property type="entry name" value="AMP-binding_CS"/>
</dbReference>
<dbReference type="Gene3D" id="3.30.300.30">
    <property type="match status" value="1"/>
</dbReference>
<dbReference type="InterPro" id="IPR042099">
    <property type="entry name" value="ANL_N_sf"/>
</dbReference>
<accession>A0ABW1U3A1</accession>
<keyword evidence="3" id="KW-0443">Lipid metabolism</keyword>
<evidence type="ECO:0000259" key="5">
    <source>
        <dbReference type="Pfam" id="PF00501"/>
    </source>
</evidence>
<dbReference type="PROSITE" id="PS00455">
    <property type="entry name" value="AMP_BINDING"/>
    <property type="match status" value="1"/>
</dbReference>
<dbReference type="Pfam" id="PF00501">
    <property type="entry name" value="AMP-binding"/>
    <property type="match status" value="1"/>
</dbReference>
<evidence type="ECO:0000313" key="7">
    <source>
        <dbReference type="Proteomes" id="UP001596270"/>
    </source>
</evidence>
<gene>
    <name evidence="6" type="ORF">ACFQND_19875</name>
</gene>
<evidence type="ECO:0000256" key="4">
    <source>
        <dbReference type="ARBA" id="ARBA00024484"/>
    </source>
</evidence>
<dbReference type="InterPro" id="IPR045851">
    <property type="entry name" value="AMP-bd_C_sf"/>
</dbReference>
<name>A0ABW1U3A1_9BURK</name>
<dbReference type="Pfam" id="PF23562">
    <property type="entry name" value="AMP-binding_C_3"/>
    <property type="match status" value="1"/>
</dbReference>
<dbReference type="GO" id="GO:0016874">
    <property type="term" value="F:ligase activity"/>
    <property type="evidence" value="ECO:0007669"/>
    <property type="project" value="UniProtKB-KW"/>
</dbReference>
<evidence type="ECO:0000256" key="3">
    <source>
        <dbReference type="ARBA" id="ARBA00023098"/>
    </source>
</evidence>
<sequence length="615" mass="68671">MTIDMVRTTLPHLLRYRAETIPDRVAMREKVRGIWHRTSWAEYEDRVINFAKGLADLGFKRGDRLAIASEDTPEWIIADMATQALGGVSVGIYPTNSWFETQYIVSHSRCRFVVCGDQEQTDKLLQAAASEAGLALVEKLICVDMKGMLHYNNPGIVPFETVSAAAKQVPATEKLAWWRGVLEQIGPDDVGIIVYTSGTTGPPKGAQLSPSNLLHSADALARTYKLNADNYSVLCYLPLCHVGERICSMTVHLRTGGVVNFAESIDTVQQNIREISPSVFLGMPRIWEKHRLTALTKLKEGHWIQGRIFEKIFNRAYSKLARDEARGSGQRGRLSRIEDWFYWLLMFRSVIRHMGLDHSVVRICGGSSVSPETLRFFEVMGLPVYQVYGLTESGGITFAQHDEARLAGCAGRAIQGIEYRIADDGEIMIKGPTVFSGYLFDDESTAKVLDQDRWLATGDIAEQAANGEIRIVDRKKAIIITSGGKNIAPSELENALKESPYIREAIILGEARHFVAALIQIDPETVGKWAQEKNLAYTNYRSLAVLPEVNTLVSIEVDRVNERFARVESVRKFAILAKELDQDDGELTATQKVKRSAIEKKYADEIARIYGVATQ</sequence>
<organism evidence="6 7">
    <name type="scientific">Polaromonas aquatica</name>
    <dbReference type="NCBI Taxonomy" id="332657"/>
    <lineage>
        <taxon>Bacteria</taxon>
        <taxon>Pseudomonadati</taxon>
        <taxon>Pseudomonadota</taxon>
        <taxon>Betaproteobacteria</taxon>
        <taxon>Burkholderiales</taxon>
        <taxon>Comamonadaceae</taxon>
        <taxon>Polaromonas</taxon>
    </lineage>
</organism>
<dbReference type="PANTHER" id="PTHR43272:SF32">
    <property type="entry name" value="AMP-DEPENDENT SYNTHETASE_LIGASE DOMAIN-CONTAINING PROTEIN"/>
    <property type="match status" value="1"/>
</dbReference>
<evidence type="ECO:0000313" key="6">
    <source>
        <dbReference type="EMBL" id="MFC6283493.1"/>
    </source>
</evidence>
<comment type="caution">
    <text evidence="6">The sequence shown here is derived from an EMBL/GenBank/DDBJ whole genome shotgun (WGS) entry which is preliminary data.</text>
</comment>
<evidence type="ECO:0000256" key="2">
    <source>
        <dbReference type="ARBA" id="ARBA00022832"/>
    </source>
</evidence>
<dbReference type="InterPro" id="IPR000873">
    <property type="entry name" value="AMP-dep_synth/lig_dom"/>
</dbReference>
<keyword evidence="7" id="KW-1185">Reference proteome</keyword>